<sequence>MNTQKIGCQERIQQSYGQLNDYTFEFPSSSSQFFSTQQQQPCQMGLYTQSPAMEGGSQQQNFGHANSSSTIMSRIGSPASAFYATERYMGFPHSSESPYKSPCTNLSESERILQLKNKFLDKSDRRHPSTGFDRNQDFSVCNDLYGSKLGQLRQTARPAGCLPIASSNSVPSAAVISSKTRIRWTQDLHDRFVECVNRLGGAEKATPKAILRLMDSEGLTIFHVKSHLQKYRIAKYMPGICRSKN</sequence>
<dbReference type="InterPro" id="IPR046955">
    <property type="entry name" value="PHR1-like"/>
</dbReference>
<evidence type="ECO:0000256" key="1">
    <source>
        <dbReference type="ARBA" id="ARBA00004123"/>
    </source>
</evidence>
<dbReference type="EMBL" id="CM018050">
    <property type="protein sequence ID" value="KAA8518256.1"/>
    <property type="molecule type" value="Genomic_DNA"/>
</dbReference>
<evidence type="ECO:0000313" key="6">
    <source>
        <dbReference type="EMBL" id="KAA8518256.1"/>
    </source>
</evidence>
<keyword evidence="7" id="KW-1185">Reference proteome</keyword>
<dbReference type="InterPro" id="IPR006447">
    <property type="entry name" value="Myb_dom_plants"/>
</dbReference>
<dbReference type="PANTHER" id="PTHR31499">
    <property type="entry name" value="MYB FAMILY TRANSCRIPTION FACTOR PHL11"/>
    <property type="match status" value="1"/>
</dbReference>
<evidence type="ECO:0000256" key="3">
    <source>
        <dbReference type="ARBA" id="ARBA00023163"/>
    </source>
</evidence>
<name>A0A5J4ZKV8_9ASTE</name>
<dbReference type="PROSITE" id="PS51294">
    <property type="entry name" value="HTH_MYB"/>
    <property type="match status" value="1"/>
</dbReference>
<evidence type="ECO:0000256" key="4">
    <source>
        <dbReference type="ARBA" id="ARBA00023242"/>
    </source>
</evidence>
<feature type="domain" description="HTH myb-type" evidence="5">
    <location>
        <begin position="176"/>
        <end position="236"/>
    </location>
</feature>
<keyword evidence="2" id="KW-0805">Transcription regulation</keyword>
<dbReference type="SUPFAM" id="SSF46689">
    <property type="entry name" value="Homeodomain-like"/>
    <property type="match status" value="1"/>
</dbReference>
<dbReference type="PANTHER" id="PTHR31499:SF80">
    <property type="entry name" value="HTH MYB-TYPE DOMAIN-CONTAINING PROTEIN"/>
    <property type="match status" value="1"/>
</dbReference>
<dbReference type="InterPro" id="IPR017930">
    <property type="entry name" value="Myb_dom"/>
</dbReference>
<dbReference type="GO" id="GO:0003700">
    <property type="term" value="F:DNA-binding transcription factor activity"/>
    <property type="evidence" value="ECO:0007669"/>
    <property type="project" value="InterPro"/>
</dbReference>
<dbReference type="Pfam" id="PF00249">
    <property type="entry name" value="Myb_DNA-binding"/>
    <property type="match status" value="1"/>
</dbReference>
<keyword evidence="3" id="KW-0804">Transcription</keyword>
<gene>
    <name evidence="6" type="ORF">F0562_015861</name>
</gene>
<proteinExistence type="predicted"/>
<dbReference type="FunFam" id="1.10.10.60:FF:000002">
    <property type="entry name" value="Myb family transcription factor"/>
    <property type="match status" value="1"/>
</dbReference>
<comment type="subcellular location">
    <subcellularLocation>
        <location evidence="1">Nucleus</location>
    </subcellularLocation>
</comment>
<dbReference type="InterPro" id="IPR009057">
    <property type="entry name" value="Homeodomain-like_sf"/>
</dbReference>
<organism evidence="6 7">
    <name type="scientific">Nyssa sinensis</name>
    <dbReference type="NCBI Taxonomy" id="561372"/>
    <lineage>
        <taxon>Eukaryota</taxon>
        <taxon>Viridiplantae</taxon>
        <taxon>Streptophyta</taxon>
        <taxon>Embryophyta</taxon>
        <taxon>Tracheophyta</taxon>
        <taxon>Spermatophyta</taxon>
        <taxon>Magnoliopsida</taxon>
        <taxon>eudicotyledons</taxon>
        <taxon>Gunneridae</taxon>
        <taxon>Pentapetalae</taxon>
        <taxon>asterids</taxon>
        <taxon>Cornales</taxon>
        <taxon>Nyssaceae</taxon>
        <taxon>Nyssa</taxon>
    </lineage>
</organism>
<dbReference type="NCBIfam" id="TIGR01557">
    <property type="entry name" value="myb_SHAQKYF"/>
    <property type="match status" value="1"/>
</dbReference>
<accession>A0A5J4ZKV8</accession>
<dbReference type="Gene3D" id="1.10.10.60">
    <property type="entry name" value="Homeodomain-like"/>
    <property type="match status" value="1"/>
</dbReference>
<dbReference type="AlphaFoldDB" id="A0A5J4ZKV8"/>
<evidence type="ECO:0000259" key="5">
    <source>
        <dbReference type="PROSITE" id="PS51294"/>
    </source>
</evidence>
<dbReference type="GO" id="GO:0005634">
    <property type="term" value="C:nucleus"/>
    <property type="evidence" value="ECO:0007669"/>
    <property type="project" value="UniProtKB-SubCell"/>
</dbReference>
<protein>
    <recommendedName>
        <fullName evidence="5">HTH myb-type domain-containing protein</fullName>
    </recommendedName>
</protein>
<dbReference type="Proteomes" id="UP000325577">
    <property type="component" value="Linkage Group LG7"/>
</dbReference>
<dbReference type="OrthoDB" id="551907at2759"/>
<dbReference type="GO" id="GO:0003677">
    <property type="term" value="F:DNA binding"/>
    <property type="evidence" value="ECO:0007669"/>
    <property type="project" value="InterPro"/>
</dbReference>
<evidence type="ECO:0000256" key="2">
    <source>
        <dbReference type="ARBA" id="ARBA00023015"/>
    </source>
</evidence>
<keyword evidence="4" id="KW-0539">Nucleus</keyword>
<reference evidence="6 7" key="1">
    <citation type="submission" date="2019-09" db="EMBL/GenBank/DDBJ databases">
        <title>A chromosome-level genome assembly of the Chinese tupelo Nyssa sinensis.</title>
        <authorList>
            <person name="Yang X."/>
            <person name="Kang M."/>
            <person name="Yang Y."/>
            <person name="Xiong H."/>
            <person name="Wang M."/>
            <person name="Zhang Z."/>
            <person name="Wang Z."/>
            <person name="Wu H."/>
            <person name="Ma T."/>
            <person name="Liu J."/>
            <person name="Xi Z."/>
        </authorList>
    </citation>
    <scope>NUCLEOTIDE SEQUENCE [LARGE SCALE GENOMIC DNA]</scope>
    <source>
        <strain evidence="6">J267</strain>
        <tissue evidence="6">Leaf</tissue>
    </source>
</reference>
<evidence type="ECO:0000313" key="7">
    <source>
        <dbReference type="Proteomes" id="UP000325577"/>
    </source>
</evidence>
<dbReference type="InterPro" id="IPR001005">
    <property type="entry name" value="SANT/Myb"/>
</dbReference>